<dbReference type="AlphaFoldDB" id="A0A2I1DJ64"/>
<feature type="transmembrane region" description="Helical" evidence="1">
    <location>
        <begin position="14"/>
        <end position="35"/>
    </location>
</feature>
<name>A0A2I1DJ64_9PROT</name>
<keyword evidence="1" id="KW-1133">Transmembrane helix</keyword>
<keyword evidence="1" id="KW-0812">Transmembrane</keyword>
<organism evidence="2 3">
    <name type="scientific">Acidithiobacillus marinus</name>
    <dbReference type="NCBI Taxonomy" id="187490"/>
    <lineage>
        <taxon>Bacteria</taxon>
        <taxon>Pseudomonadati</taxon>
        <taxon>Pseudomonadota</taxon>
        <taxon>Acidithiobacillia</taxon>
        <taxon>Acidithiobacillales</taxon>
        <taxon>Acidithiobacillaceae</taxon>
        <taxon>Acidithiobacillus</taxon>
    </lineage>
</organism>
<keyword evidence="1" id="KW-0472">Membrane</keyword>
<reference evidence="2 3" key="1">
    <citation type="submission" date="2017-03" db="EMBL/GenBank/DDBJ databases">
        <title>Draft genime sequence of the acidophilic sulfur-oxidizing bacterium Acidithiobacillus sp. SH, isolated from seawater.</title>
        <authorList>
            <person name="Sharmin S."/>
            <person name="Tokuhisa M."/>
            <person name="Kanao T."/>
            <person name="Kamimura K."/>
        </authorList>
    </citation>
    <scope>NUCLEOTIDE SEQUENCE [LARGE SCALE GENOMIC DNA]</scope>
    <source>
        <strain evidence="2 3">SH</strain>
    </source>
</reference>
<evidence type="ECO:0000313" key="2">
    <source>
        <dbReference type="EMBL" id="PKY09903.1"/>
    </source>
</evidence>
<dbReference type="Proteomes" id="UP000234329">
    <property type="component" value="Unassembled WGS sequence"/>
</dbReference>
<evidence type="ECO:0000313" key="3">
    <source>
        <dbReference type="Proteomes" id="UP000234329"/>
    </source>
</evidence>
<gene>
    <name evidence="2" type="ORF">B1757_12615</name>
</gene>
<accession>A0A2I1DJ64</accession>
<evidence type="ECO:0000256" key="1">
    <source>
        <dbReference type="SAM" id="Phobius"/>
    </source>
</evidence>
<sequence length="74" mass="8853">MKKILNYLIKNKRIWQIIYIMLAIIVFVCIVFPALFPADNIVLYFIIRLAVIPFILLIHLGYYGFKKMMKKCRT</sequence>
<protein>
    <submittedName>
        <fullName evidence="2">Uncharacterized protein</fullName>
    </submittedName>
</protein>
<dbReference type="EMBL" id="MXAV01000046">
    <property type="protein sequence ID" value="PKY09903.1"/>
    <property type="molecule type" value="Genomic_DNA"/>
</dbReference>
<feature type="transmembrane region" description="Helical" evidence="1">
    <location>
        <begin position="41"/>
        <end position="65"/>
    </location>
</feature>
<keyword evidence="3" id="KW-1185">Reference proteome</keyword>
<dbReference type="InParanoid" id="A0A2I1DJ64"/>
<proteinExistence type="predicted"/>
<comment type="caution">
    <text evidence="2">The sequence shown here is derived from an EMBL/GenBank/DDBJ whole genome shotgun (WGS) entry which is preliminary data.</text>
</comment>